<gene>
    <name evidence="6" type="primary">wzzE</name>
    <name evidence="8" type="ORF">EDC52_108126</name>
</gene>
<dbReference type="NCBIfam" id="NF008645">
    <property type="entry name" value="PRK11638.1"/>
    <property type="match status" value="1"/>
</dbReference>
<keyword evidence="3 6" id="KW-0812">Transmembrane</keyword>
<dbReference type="Proteomes" id="UP000295719">
    <property type="component" value="Unassembled WGS sequence"/>
</dbReference>
<evidence type="ECO:0000256" key="5">
    <source>
        <dbReference type="ARBA" id="ARBA00023136"/>
    </source>
</evidence>
<evidence type="ECO:0000313" key="8">
    <source>
        <dbReference type="EMBL" id="TCV93739.1"/>
    </source>
</evidence>
<dbReference type="RefSeq" id="WP_131866536.1">
    <property type="nucleotide sequence ID" value="NZ_SMCR01000008.1"/>
</dbReference>
<dbReference type="GO" id="GO:0004713">
    <property type="term" value="F:protein tyrosine kinase activity"/>
    <property type="evidence" value="ECO:0007669"/>
    <property type="project" value="TreeGrafter"/>
</dbReference>
<evidence type="ECO:0000256" key="6">
    <source>
        <dbReference type="HAMAP-Rule" id="MF_02025"/>
    </source>
</evidence>
<comment type="function">
    <text evidence="6">Modulates the polysaccharide chain length of enterobacterial common antigen (ECA).</text>
</comment>
<dbReference type="OrthoDB" id="9775724at2"/>
<evidence type="ECO:0000256" key="4">
    <source>
        <dbReference type="ARBA" id="ARBA00022989"/>
    </source>
</evidence>
<dbReference type="EMBL" id="SMCR01000008">
    <property type="protein sequence ID" value="TCV93739.1"/>
    <property type="molecule type" value="Genomic_DNA"/>
</dbReference>
<evidence type="ECO:0000313" key="9">
    <source>
        <dbReference type="Proteomes" id="UP000295719"/>
    </source>
</evidence>
<dbReference type="PANTHER" id="PTHR32309:SF16">
    <property type="entry name" value="ECA POLYSACCHARIDE CHAIN LENGTH MODULATION PROTEIN"/>
    <property type="match status" value="1"/>
</dbReference>
<dbReference type="HAMAP" id="MF_02025">
    <property type="entry name" value="WzzE"/>
    <property type="match status" value="1"/>
</dbReference>
<comment type="caution">
    <text evidence="8">The sequence shown here is derived from an EMBL/GenBank/DDBJ whole genome shotgun (WGS) entry which is preliminary data.</text>
</comment>
<evidence type="ECO:0000256" key="1">
    <source>
        <dbReference type="ARBA" id="ARBA00004651"/>
    </source>
</evidence>
<dbReference type="AlphaFoldDB" id="A0A4V2W3X2"/>
<dbReference type="PANTHER" id="PTHR32309">
    <property type="entry name" value="TYROSINE-PROTEIN KINASE"/>
    <property type="match status" value="1"/>
</dbReference>
<dbReference type="InterPro" id="IPR032895">
    <property type="entry name" value="WzzE"/>
</dbReference>
<feature type="domain" description="Polysaccharide chain length determinant N-terminal" evidence="7">
    <location>
        <begin position="16"/>
        <end position="89"/>
    </location>
</feature>
<comment type="similarity">
    <text evidence="6">Belongs to the WzzB/Cld/Rol family.</text>
</comment>
<keyword evidence="2 6" id="KW-1003">Cell membrane</keyword>
<dbReference type="InterPro" id="IPR050445">
    <property type="entry name" value="Bact_polysacc_biosynth/exp"/>
</dbReference>
<protein>
    <recommendedName>
        <fullName evidence="6">ECA polysaccharide chain length modulation protein</fullName>
    </recommendedName>
</protein>
<dbReference type="GO" id="GO:0005886">
    <property type="term" value="C:plasma membrane"/>
    <property type="evidence" value="ECO:0007669"/>
    <property type="project" value="UniProtKB-SubCell"/>
</dbReference>
<evidence type="ECO:0000256" key="2">
    <source>
        <dbReference type="ARBA" id="ARBA00022475"/>
    </source>
</evidence>
<feature type="transmembrane region" description="Helical" evidence="6">
    <location>
        <begin position="325"/>
        <end position="345"/>
    </location>
</feature>
<keyword evidence="6" id="KW-0997">Cell inner membrane</keyword>
<comment type="subcellular location">
    <subcellularLocation>
        <location evidence="6">Cell inner membrane</location>
        <topology evidence="6">Multi-pass membrane protein</topology>
    </subcellularLocation>
    <subcellularLocation>
        <location evidence="1">Cell membrane</location>
        <topology evidence="1">Multi-pass membrane protein</topology>
    </subcellularLocation>
</comment>
<dbReference type="InterPro" id="IPR003856">
    <property type="entry name" value="LPS_length_determ_N"/>
</dbReference>
<sequence>MKPDWQSSGQRETTENELDVRGLFCVLWRGKALIIAVALLFALVALVSSYVVKQEWSSTAIADKPTVNMLGSYFSQQQFLRNLDVKNTAFPTSDMPSIADDAFQEFLRQVASYDTRRNFWLASDYFTARKEGDARADAALLDEMINNIQFTPRDDSKKLPDQLKLVAETPGDANTLLRAYVAFANQRAAQLLNDEVKGAWAARTVSMKAQVKRQEAVAKTIYDREITVYRQALELARQQGITRRQTATPPEELPQSELFMLGHNLLQARLDALQANGPAFDVEYDQNRAMLATLNVGPVLQDKFQTYRYLRTPEEPVKRDKPRRLFLLILWGSVGVLVGAGLVLARRR</sequence>
<dbReference type="Gene3D" id="3.30.1890.10">
    <property type="entry name" value="FepE-like"/>
    <property type="match status" value="1"/>
</dbReference>
<dbReference type="UniPathway" id="UPA00566"/>
<dbReference type="Pfam" id="PF02706">
    <property type="entry name" value="Wzz"/>
    <property type="match status" value="1"/>
</dbReference>
<evidence type="ECO:0000259" key="7">
    <source>
        <dbReference type="Pfam" id="PF02706"/>
    </source>
</evidence>
<accession>A0A4V2W3X2</accession>
<name>A0A4V2W3X2_9GAMM</name>
<comment type="pathway">
    <text evidence="6">Bacterial outer membrane biogenesis; enterobacterial common antigen biosynthesis.</text>
</comment>
<keyword evidence="4 6" id="KW-1133">Transmembrane helix</keyword>
<feature type="transmembrane region" description="Helical" evidence="6">
    <location>
        <begin position="32"/>
        <end position="52"/>
    </location>
</feature>
<comment type="subunit">
    <text evidence="6">Probably part of a complex composed of WzxE, WzyE and WzzE.</text>
</comment>
<dbReference type="SUPFAM" id="SSF160355">
    <property type="entry name" value="Bacterial polysaccharide co-polymerase-like"/>
    <property type="match status" value="1"/>
</dbReference>
<organism evidence="8 9">
    <name type="scientific">Biostraticola tofi</name>
    <dbReference type="NCBI Taxonomy" id="466109"/>
    <lineage>
        <taxon>Bacteria</taxon>
        <taxon>Pseudomonadati</taxon>
        <taxon>Pseudomonadota</taxon>
        <taxon>Gammaproteobacteria</taxon>
        <taxon>Enterobacterales</taxon>
        <taxon>Bruguierivoracaceae</taxon>
        <taxon>Biostraticola</taxon>
    </lineage>
</organism>
<reference evidence="8 9" key="1">
    <citation type="submission" date="2019-03" db="EMBL/GenBank/DDBJ databases">
        <title>Genomic Encyclopedia of Type Strains, Phase IV (KMG-IV): sequencing the most valuable type-strain genomes for metagenomic binning, comparative biology and taxonomic classification.</title>
        <authorList>
            <person name="Goeker M."/>
        </authorList>
    </citation>
    <scope>NUCLEOTIDE SEQUENCE [LARGE SCALE GENOMIC DNA]</scope>
    <source>
        <strain evidence="8 9">DSM 19580</strain>
    </source>
</reference>
<keyword evidence="9" id="KW-1185">Reference proteome</keyword>
<evidence type="ECO:0000256" key="3">
    <source>
        <dbReference type="ARBA" id="ARBA00022692"/>
    </source>
</evidence>
<proteinExistence type="inferred from homology"/>
<dbReference type="GO" id="GO:0009246">
    <property type="term" value="P:enterobacterial common antigen biosynthetic process"/>
    <property type="evidence" value="ECO:0007669"/>
    <property type="project" value="UniProtKB-UniRule"/>
</dbReference>
<keyword evidence="5 6" id="KW-0472">Membrane</keyword>